<organism evidence="3 4">
    <name type="scientific">Phormidium yuhuli AB48</name>
    <dbReference type="NCBI Taxonomy" id="2940671"/>
    <lineage>
        <taxon>Bacteria</taxon>
        <taxon>Bacillati</taxon>
        <taxon>Cyanobacteriota</taxon>
        <taxon>Cyanophyceae</taxon>
        <taxon>Oscillatoriophycideae</taxon>
        <taxon>Oscillatoriales</taxon>
        <taxon>Oscillatoriaceae</taxon>
        <taxon>Phormidium</taxon>
        <taxon>Phormidium yuhuli</taxon>
    </lineage>
</organism>
<name>A0ABY5ARC6_9CYAN</name>
<feature type="signal peptide" evidence="2">
    <location>
        <begin position="1"/>
        <end position="19"/>
    </location>
</feature>
<reference evidence="3" key="1">
    <citation type="submission" date="2022-06" db="EMBL/GenBank/DDBJ databases">
        <title>Genome sequence of Phormidium yuhuli AB48 isolated from an industrial photobioreactor environment.</title>
        <authorList>
            <person name="Qiu Y."/>
            <person name="Noonan A.J.C."/>
            <person name="Dofher K."/>
            <person name="Koch M."/>
            <person name="Kieft B."/>
            <person name="Lin X."/>
            <person name="Ziels R.M."/>
            <person name="Hallam S.J."/>
        </authorList>
    </citation>
    <scope>NUCLEOTIDE SEQUENCE</scope>
    <source>
        <strain evidence="3">AB48</strain>
    </source>
</reference>
<gene>
    <name evidence="3" type="ORF">NEA10_01205</name>
</gene>
<evidence type="ECO:0000313" key="4">
    <source>
        <dbReference type="Proteomes" id="UP001056708"/>
    </source>
</evidence>
<feature type="region of interest" description="Disordered" evidence="1">
    <location>
        <begin position="142"/>
        <end position="177"/>
    </location>
</feature>
<sequence>MAKLYSAWTAVLLSLTLGACNPQTAQTADQTSASSPSSEAVTDPSESASPAPLQPKVELGTVQRLEMGDRACFVEVLGAGGHLSQQFAEFEVCYDSALVGQPARLFYQPKGIPAASCQGDPECRDLEMVLLIVAAELTETPTTTAQAPAIPPTAPKPVAQAPVSTPAPTSVPRSPAPRGDYMGIAATGEEVYYNGVNFQCGDLPPSDRCWTRPNVSYTIGNDEVFGIVDCQTMVLTEAWVGSELVAENLAPESEALSTVISLACYDAFN</sequence>
<evidence type="ECO:0000256" key="1">
    <source>
        <dbReference type="SAM" id="MobiDB-lite"/>
    </source>
</evidence>
<accession>A0ABY5ARC6</accession>
<feature type="chain" id="PRO_5046132602" evidence="2">
    <location>
        <begin position="20"/>
        <end position="269"/>
    </location>
</feature>
<evidence type="ECO:0000256" key="2">
    <source>
        <dbReference type="SAM" id="SignalP"/>
    </source>
</evidence>
<dbReference type="EMBL" id="CP098611">
    <property type="protein sequence ID" value="USR91390.1"/>
    <property type="molecule type" value="Genomic_DNA"/>
</dbReference>
<dbReference type="PROSITE" id="PS51257">
    <property type="entry name" value="PROKAR_LIPOPROTEIN"/>
    <property type="match status" value="1"/>
</dbReference>
<evidence type="ECO:0000313" key="3">
    <source>
        <dbReference type="EMBL" id="USR91390.1"/>
    </source>
</evidence>
<dbReference type="RefSeq" id="WP_252663415.1">
    <property type="nucleotide sequence ID" value="NZ_CP098611.1"/>
</dbReference>
<feature type="region of interest" description="Disordered" evidence="1">
    <location>
        <begin position="26"/>
        <end position="54"/>
    </location>
</feature>
<feature type="compositionally biased region" description="Polar residues" evidence="1">
    <location>
        <begin position="162"/>
        <end position="172"/>
    </location>
</feature>
<dbReference type="Proteomes" id="UP001056708">
    <property type="component" value="Chromosome"/>
</dbReference>
<keyword evidence="2" id="KW-0732">Signal</keyword>
<protein>
    <submittedName>
        <fullName evidence="3">Uncharacterized protein</fullName>
    </submittedName>
</protein>
<proteinExistence type="predicted"/>
<feature type="compositionally biased region" description="Polar residues" evidence="1">
    <location>
        <begin position="26"/>
        <end position="48"/>
    </location>
</feature>
<keyword evidence="4" id="KW-1185">Reference proteome</keyword>